<organism evidence="1 2">
    <name type="scientific">Jilunia laotingensis</name>
    <dbReference type="NCBI Taxonomy" id="2763675"/>
    <lineage>
        <taxon>Bacteria</taxon>
        <taxon>Pseudomonadati</taxon>
        <taxon>Bacteroidota</taxon>
        <taxon>Bacteroidia</taxon>
        <taxon>Bacteroidales</taxon>
        <taxon>Bacteroidaceae</taxon>
        <taxon>Jilunia</taxon>
    </lineage>
</organism>
<dbReference type="EMBL" id="JACRTF010000001">
    <property type="protein sequence ID" value="MBC8591880.1"/>
    <property type="molecule type" value="Genomic_DNA"/>
</dbReference>
<evidence type="ECO:0008006" key="3">
    <source>
        <dbReference type="Google" id="ProtNLM"/>
    </source>
</evidence>
<protein>
    <recommendedName>
        <fullName evidence="3">Outer membrane protein beta-barrel domain-containing protein</fullName>
    </recommendedName>
</protein>
<dbReference type="RefSeq" id="WP_262433097.1">
    <property type="nucleotide sequence ID" value="NZ_JACRTF010000001.1"/>
</dbReference>
<dbReference type="AlphaFoldDB" id="A0A926F4P2"/>
<name>A0A926F4P2_9BACT</name>
<evidence type="ECO:0000313" key="1">
    <source>
        <dbReference type="EMBL" id="MBC8591880.1"/>
    </source>
</evidence>
<reference evidence="1" key="1">
    <citation type="submission" date="2020-08" db="EMBL/GenBank/DDBJ databases">
        <title>Genome public.</title>
        <authorList>
            <person name="Liu C."/>
            <person name="Sun Q."/>
        </authorList>
    </citation>
    <scope>NUCLEOTIDE SEQUENCE</scope>
    <source>
        <strain evidence="1">N12</strain>
    </source>
</reference>
<keyword evidence="2" id="KW-1185">Reference proteome</keyword>
<gene>
    <name evidence="1" type="ORF">H8744_01220</name>
</gene>
<dbReference type="PROSITE" id="PS51257">
    <property type="entry name" value="PROKAR_LIPOPROTEIN"/>
    <property type="match status" value="1"/>
</dbReference>
<evidence type="ECO:0000313" key="2">
    <source>
        <dbReference type="Proteomes" id="UP000651085"/>
    </source>
</evidence>
<dbReference type="Proteomes" id="UP000651085">
    <property type="component" value="Unassembled WGS sequence"/>
</dbReference>
<accession>A0A926F4P2</accession>
<proteinExistence type="predicted"/>
<sequence>MELGRLETVFKILVLFGLMFSCVSLRAQISLLNADEKSKLTILHANIGYGVSTTQQGESVWDEVDNSDNSGITYTLRWTQCLLKSSIAYGMYAFGYNDNQRNRIPGVTAFREKKQIVYVAPQVSYLKKRTAFPNVFGLIDFGVGYLHYQSNSKLLENRTYKADYNGIGINANLGCEYAFAKRWGAKLEVGCLFSPIRPKSDSVIDDLALQPRKRMNLFMLFMQIGISTYL</sequence>
<comment type="caution">
    <text evidence="1">The sequence shown here is derived from an EMBL/GenBank/DDBJ whole genome shotgun (WGS) entry which is preliminary data.</text>
</comment>